<accession>A0A964BNV1</accession>
<protein>
    <submittedName>
        <fullName evidence="1">Uncharacterized protein</fullName>
    </submittedName>
</protein>
<evidence type="ECO:0000313" key="1">
    <source>
        <dbReference type="EMBL" id="MCC0176544.1"/>
    </source>
</evidence>
<organism evidence="1 2">
    <name type="scientific">Waterburya agarophytonicola KI4</name>
    <dbReference type="NCBI Taxonomy" id="2874699"/>
    <lineage>
        <taxon>Bacteria</taxon>
        <taxon>Bacillati</taxon>
        <taxon>Cyanobacteriota</taxon>
        <taxon>Cyanophyceae</taxon>
        <taxon>Pleurocapsales</taxon>
        <taxon>Hyellaceae</taxon>
        <taxon>Waterburya</taxon>
        <taxon>Waterburya agarophytonicola</taxon>
    </lineage>
</organism>
<keyword evidence="2" id="KW-1185">Reference proteome</keyword>
<dbReference type="AlphaFoldDB" id="A0A964BNV1"/>
<dbReference type="EMBL" id="JADWDC010000010">
    <property type="protein sequence ID" value="MCC0176544.1"/>
    <property type="molecule type" value="Genomic_DNA"/>
</dbReference>
<proteinExistence type="predicted"/>
<sequence length="217" mass="25390">MKYINLQQRLRIYQVAGLSQVKLNSPQSILEAEYQRCLNLGLSQSELEQLVVINKGEDLSLISPLEIYSCPEKFLLKVVKAKAYDLGEVENLLELKLAFPIFKNQQYDFRTKVSWSKCVYFIDNLTKNSQDFEQFKQDIEAFIVSIQEETYHQLTGEIALEEAYDDLSSYISWWKGAQWEYTLSTQPSTLDLLKRAWLEQYLAQHDLSELLMYSPMD</sequence>
<evidence type="ECO:0000313" key="2">
    <source>
        <dbReference type="Proteomes" id="UP000729733"/>
    </source>
</evidence>
<dbReference type="RefSeq" id="WP_229639582.1">
    <property type="nucleotide sequence ID" value="NZ_JADWDC010000010.1"/>
</dbReference>
<comment type="caution">
    <text evidence="1">The sequence shown here is derived from an EMBL/GenBank/DDBJ whole genome shotgun (WGS) entry which is preliminary data.</text>
</comment>
<gene>
    <name evidence="1" type="ORF">I4641_06075</name>
</gene>
<reference evidence="1" key="1">
    <citation type="journal article" date="2021" name="Antonie Van Leeuwenhoek">
        <title>Draft genome and description of Waterburya agarophytonicola gen. nov. sp. nov. (Pleurocapsales, Cyanobacteria): a seaweed symbiont.</title>
        <authorList>
            <person name="Bonthond G."/>
            <person name="Shalygin S."/>
            <person name="Bayer T."/>
            <person name="Weinberger F."/>
        </authorList>
    </citation>
    <scope>NUCLEOTIDE SEQUENCE</scope>
    <source>
        <strain evidence="1">KI4</strain>
    </source>
</reference>
<name>A0A964BNV1_9CYAN</name>
<dbReference type="Proteomes" id="UP000729733">
    <property type="component" value="Unassembled WGS sequence"/>
</dbReference>